<sequence>MGFETRWLAARSGTLIRLGHNIVFFVLLCAAEETIGVLPASAPTSSRLGFCVSGKPEIYFNDPVVALGDCRIYSHCSKISYG</sequence>
<feature type="chain" id="PRO_5018166849" description="Secreted protein" evidence="1">
    <location>
        <begin position="32"/>
        <end position="82"/>
    </location>
</feature>
<accession>A0A3P6AA80</accession>
<keyword evidence="1" id="KW-0732">Signal</keyword>
<dbReference type="EMBL" id="LR031872">
    <property type="protein sequence ID" value="VDC86389.1"/>
    <property type="molecule type" value="Genomic_DNA"/>
</dbReference>
<evidence type="ECO:0000256" key="1">
    <source>
        <dbReference type="SAM" id="SignalP"/>
    </source>
</evidence>
<feature type="signal peptide" evidence="1">
    <location>
        <begin position="1"/>
        <end position="31"/>
    </location>
</feature>
<protein>
    <recommendedName>
        <fullName evidence="3">Secreted protein</fullName>
    </recommendedName>
</protein>
<organism evidence="2">
    <name type="scientific">Brassica oleracea</name>
    <name type="common">Wild cabbage</name>
    <dbReference type="NCBI Taxonomy" id="3712"/>
    <lineage>
        <taxon>Eukaryota</taxon>
        <taxon>Viridiplantae</taxon>
        <taxon>Streptophyta</taxon>
        <taxon>Embryophyta</taxon>
        <taxon>Tracheophyta</taxon>
        <taxon>Spermatophyta</taxon>
        <taxon>Magnoliopsida</taxon>
        <taxon>eudicotyledons</taxon>
        <taxon>Gunneridae</taxon>
        <taxon>Pentapetalae</taxon>
        <taxon>rosids</taxon>
        <taxon>malvids</taxon>
        <taxon>Brassicales</taxon>
        <taxon>Brassicaceae</taxon>
        <taxon>Brassiceae</taxon>
        <taxon>Brassica</taxon>
    </lineage>
</organism>
<evidence type="ECO:0008006" key="3">
    <source>
        <dbReference type="Google" id="ProtNLM"/>
    </source>
</evidence>
<dbReference type="AlphaFoldDB" id="A0A3P6AA80"/>
<proteinExistence type="predicted"/>
<name>A0A3P6AA80_BRAOL</name>
<gene>
    <name evidence="2" type="ORF">BOLC3T13323H</name>
</gene>
<reference evidence="2" key="1">
    <citation type="submission" date="2018-11" db="EMBL/GenBank/DDBJ databases">
        <authorList>
            <consortium name="Genoscope - CEA"/>
            <person name="William W."/>
        </authorList>
    </citation>
    <scope>NUCLEOTIDE SEQUENCE</scope>
</reference>
<evidence type="ECO:0000313" key="2">
    <source>
        <dbReference type="EMBL" id="VDC86389.1"/>
    </source>
</evidence>